<comment type="caution">
    <text evidence="12">The sequence shown here is derived from an EMBL/GenBank/DDBJ whole genome shotgun (WGS) entry which is preliminary data.</text>
</comment>
<dbReference type="Proteomes" id="UP000265515">
    <property type="component" value="Unassembled WGS sequence"/>
</dbReference>
<reference evidence="12 13" key="1">
    <citation type="journal article" date="2018" name="Cell">
        <title>The Chara Genome: Secondary Complexity and Implications for Plant Terrestrialization.</title>
        <authorList>
            <person name="Nishiyama T."/>
            <person name="Sakayama H."/>
            <person name="Vries J.D."/>
            <person name="Buschmann H."/>
            <person name="Saint-Marcoux D."/>
            <person name="Ullrich K.K."/>
            <person name="Haas F.B."/>
            <person name="Vanderstraeten L."/>
            <person name="Becker D."/>
            <person name="Lang D."/>
            <person name="Vosolsobe S."/>
            <person name="Rombauts S."/>
            <person name="Wilhelmsson P.K.I."/>
            <person name="Janitza P."/>
            <person name="Kern R."/>
            <person name="Heyl A."/>
            <person name="Rumpler F."/>
            <person name="Villalobos L.I.A.C."/>
            <person name="Clay J.M."/>
            <person name="Skokan R."/>
            <person name="Toyoda A."/>
            <person name="Suzuki Y."/>
            <person name="Kagoshima H."/>
            <person name="Schijlen E."/>
            <person name="Tajeshwar N."/>
            <person name="Catarino B."/>
            <person name="Hetherington A.J."/>
            <person name="Saltykova A."/>
            <person name="Bonnot C."/>
            <person name="Breuninger H."/>
            <person name="Symeonidi A."/>
            <person name="Radhakrishnan G.V."/>
            <person name="Van Nieuwerburgh F."/>
            <person name="Deforce D."/>
            <person name="Chang C."/>
            <person name="Karol K.G."/>
            <person name="Hedrich R."/>
            <person name="Ulvskov P."/>
            <person name="Glockner G."/>
            <person name="Delwiche C.F."/>
            <person name="Petrasek J."/>
            <person name="Van de Peer Y."/>
            <person name="Friml J."/>
            <person name="Beilby M."/>
            <person name="Dolan L."/>
            <person name="Kohara Y."/>
            <person name="Sugano S."/>
            <person name="Fujiyama A."/>
            <person name="Delaux P.-M."/>
            <person name="Quint M."/>
            <person name="TheiBen G."/>
            <person name="Hagemann M."/>
            <person name="Harholt J."/>
            <person name="Dunand C."/>
            <person name="Zachgo S."/>
            <person name="Langdale J."/>
            <person name="Maumus F."/>
            <person name="Straeten D.V.D."/>
            <person name="Gould S.B."/>
            <person name="Rensing S.A."/>
        </authorList>
    </citation>
    <scope>NUCLEOTIDE SEQUENCE [LARGE SCALE GENOMIC DNA]</scope>
    <source>
        <strain evidence="12 13">S276</strain>
    </source>
</reference>
<evidence type="ECO:0000256" key="8">
    <source>
        <dbReference type="ARBA" id="ARBA00060947"/>
    </source>
</evidence>
<proteinExistence type="inferred from homology"/>
<dbReference type="InterPro" id="IPR005610">
    <property type="entry name" value="PSII_Psb28_class-1"/>
</dbReference>
<dbReference type="FunFam" id="2.40.30.220:FF:000001">
    <property type="entry name" value="Photosystem II reaction center Psb28 protein"/>
    <property type="match status" value="1"/>
</dbReference>
<evidence type="ECO:0000256" key="11">
    <source>
        <dbReference type="SAM" id="MobiDB-lite"/>
    </source>
</evidence>
<keyword evidence="2" id="KW-0150">Chloroplast</keyword>
<dbReference type="Gramene" id="GBG73023">
    <property type="protein sequence ID" value="GBG73023"/>
    <property type="gene ID" value="CBR_g12742"/>
</dbReference>
<organism evidence="12 13">
    <name type="scientific">Chara braunii</name>
    <name type="common">Braun's stonewort</name>
    <dbReference type="NCBI Taxonomy" id="69332"/>
    <lineage>
        <taxon>Eukaryota</taxon>
        <taxon>Viridiplantae</taxon>
        <taxon>Streptophyta</taxon>
        <taxon>Charophyceae</taxon>
        <taxon>Charales</taxon>
        <taxon>Characeae</taxon>
        <taxon>Chara</taxon>
    </lineage>
</organism>
<keyword evidence="13" id="KW-1185">Reference proteome</keyword>
<accession>A0A388KSW2</accession>
<comment type="similarity">
    <text evidence="8 10">Belongs to the Psb28 family.</text>
</comment>
<evidence type="ECO:0000256" key="3">
    <source>
        <dbReference type="ARBA" id="ARBA00022531"/>
    </source>
</evidence>
<dbReference type="NCBIfam" id="TIGR03047">
    <property type="entry name" value="PS_II_psb28"/>
    <property type="match status" value="1"/>
</dbReference>
<evidence type="ECO:0000256" key="6">
    <source>
        <dbReference type="ARBA" id="ARBA00023136"/>
    </source>
</evidence>
<keyword evidence="7 10" id="KW-0604">Photosystem II</keyword>
<comment type="subcellular location">
    <subcellularLocation>
        <location evidence="1">Plastid</location>
        <location evidence="1">Chloroplast thylakoid membrane</location>
        <topology evidence="1">Peripheral membrane protein</topology>
        <orientation evidence="1">Stromal side</orientation>
    </subcellularLocation>
</comment>
<dbReference type="EMBL" id="BFEA01000176">
    <property type="protein sequence ID" value="GBG73023.1"/>
    <property type="molecule type" value="Genomic_DNA"/>
</dbReference>
<evidence type="ECO:0000313" key="12">
    <source>
        <dbReference type="EMBL" id="GBG73023.1"/>
    </source>
</evidence>
<keyword evidence="6" id="KW-0472">Membrane</keyword>
<feature type="compositionally biased region" description="Low complexity" evidence="11">
    <location>
        <begin position="88"/>
        <end position="104"/>
    </location>
</feature>
<dbReference type="PANTHER" id="PTHR34963">
    <property type="match status" value="1"/>
</dbReference>
<evidence type="ECO:0000256" key="7">
    <source>
        <dbReference type="ARBA" id="ARBA00023276"/>
    </source>
</evidence>
<dbReference type="GO" id="GO:0009535">
    <property type="term" value="C:chloroplast thylakoid membrane"/>
    <property type="evidence" value="ECO:0007669"/>
    <property type="project" value="UniProtKB-SubCell"/>
</dbReference>
<evidence type="ECO:0000256" key="10">
    <source>
        <dbReference type="RuleBase" id="RU003509"/>
    </source>
</evidence>
<dbReference type="GO" id="GO:0009654">
    <property type="term" value="C:photosystem II oxygen evolving complex"/>
    <property type="evidence" value="ECO:0007669"/>
    <property type="project" value="InterPro"/>
</dbReference>
<keyword evidence="4" id="KW-0934">Plastid</keyword>
<keyword evidence="5" id="KW-0793">Thylakoid</keyword>
<dbReference type="Pfam" id="PF03912">
    <property type="entry name" value="Psb28"/>
    <property type="match status" value="1"/>
</dbReference>
<evidence type="ECO:0000256" key="9">
    <source>
        <dbReference type="ARBA" id="ARBA00062039"/>
    </source>
</evidence>
<evidence type="ECO:0000256" key="5">
    <source>
        <dbReference type="ARBA" id="ARBA00023078"/>
    </source>
</evidence>
<dbReference type="HAMAP" id="MF_01370">
    <property type="entry name" value="PSII_Psb28"/>
    <property type="match status" value="1"/>
</dbReference>
<evidence type="ECO:0000256" key="1">
    <source>
        <dbReference type="ARBA" id="ARBA00004185"/>
    </source>
</evidence>
<gene>
    <name evidence="12" type="ORF">CBR_g12742</name>
</gene>
<dbReference type="GO" id="GO:0015979">
    <property type="term" value="P:photosynthesis"/>
    <property type="evidence" value="ECO:0007669"/>
    <property type="project" value="UniProtKB-KW"/>
</dbReference>
<feature type="region of interest" description="Disordered" evidence="11">
    <location>
        <begin position="82"/>
        <end position="108"/>
    </location>
</feature>
<dbReference type="PANTHER" id="PTHR34963:SF2">
    <property type="entry name" value="PHOTOSYSTEM II REACTION CENTER PSB28 PROTEIN, CHLOROPLASTIC"/>
    <property type="match status" value="1"/>
</dbReference>
<dbReference type="OrthoDB" id="1938621at2759"/>
<dbReference type="Gene3D" id="2.40.30.220">
    <property type="entry name" value="Photosystem II Psb28"/>
    <property type="match status" value="1"/>
</dbReference>
<evidence type="ECO:0000256" key="2">
    <source>
        <dbReference type="ARBA" id="ARBA00022528"/>
    </source>
</evidence>
<sequence length="223" mass="23689">MAAASASLSTAGAMAAQMKAQVHSPQMPRGDRTAAGTAVLGPIFATWNVPASPPSPSTRPASSSPHQLTAFGLFPEATRVAAPRRRSLSLPSSSSSSSSSTASTQADVGATTTAIQFVRGVNERTVPDVRLTRSRDGSTGMATFVFDQPTVFDMTGDLGEITGLFLIDSEGTLTSTDVSARFVNGKPAAIEARYPMKSKQDWNRFMRFMERYAEENNLGFKKS</sequence>
<protein>
    <recommendedName>
        <fullName evidence="10">Photosystem II reaction center Psb28 protein</fullName>
    </recommendedName>
</protein>
<dbReference type="AlphaFoldDB" id="A0A388KSW2"/>
<dbReference type="STRING" id="69332.A0A388KSW2"/>
<keyword evidence="3 10" id="KW-0602">Photosynthesis</keyword>
<evidence type="ECO:0000313" key="13">
    <source>
        <dbReference type="Proteomes" id="UP000265515"/>
    </source>
</evidence>
<comment type="subunit">
    <text evidence="9">Part of the photosystem II complex.</text>
</comment>
<dbReference type="InterPro" id="IPR038676">
    <property type="entry name" value="Psb28_c1_sf"/>
</dbReference>
<evidence type="ECO:0000256" key="4">
    <source>
        <dbReference type="ARBA" id="ARBA00022640"/>
    </source>
</evidence>
<name>A0A388KSW2_CHABU</name>